<dbReference type="AlphaFoldDB" id="G1WJF5"/>
<organism evidence="1 2">
    <name type="scientific">Collinsella tanakaei YIT 12063</name>
    <dbReference type="NCBI Taxonomy" id="742742"/>
    <lineage>
        <taxon>Bacteria</taxon>
        <taxon>Bacillati</taxon>
        <taxon>Actinomycetota</taxon>
        <taxon>Coriobacteriia</taxon>
        <taxon>Coriobacteriales</taxon>
        <taxon>Coriobacteriaceae</taxon>
        <taxon>Collinsella</taxon>
    </lineage>
</organism>
<dbReference type="HOGENOM" id="CLU_067890_1_0_11"/>
<dbReference type="PATRIC" id="fig|742742.3.peg.1437"/>
<dbReference type="GeneID" id="62759172"/>
<name>G1WJF5_9ACTN</name>
<protein>
    <recommendedName>
        <fullName evidence="3">Pyridoxamine 5'-phosphate oxidase putative domain-containing protein</fullName>
    </recommendedName>
</protein>
<evidence type="ECO:0008006" key="3">
    <source>
        <dbReference type="Google" id="ProtNLM"/>
    </source>
</evidence>
<dbReference type="Pfam" id="PF12900">
    <property type="entry name" value="Pyridox_ox_2"/>
    <property type="match status" value="1"/>
</dbReference>
<dbReference type="InterPro" id="IPR012349">
    <property type="entry name" value="Split_barrel_FMN-bd"/>
</dbReference>
<sequence length="164" mass="18120">MRLSKREVTDIAKLREILEACKTVRIACVDDQGLFIVPMSFGFELDDETRHLSLWLHSAGEGRKAAAWKSAGDAGRPVAIEMDIEDGVISGEHACDYSFAYRSIMGTGTLRPVTSGEDKVYGLDLIMEHLAPDAPTAYGPGIIDRTHVWRIDVDEFTGKARTHI</sequence>
<evidence type="ECO:0000313" key="1">
    <source>
        <dbReference type="EMBL" id="EGX70479.1"/>
    </source>
</evidence>
<dbReference type="PANTHER" id="PTHR34071:SF2">
    <property type="entry name" value="FLAVIN-NUCLEOTIDE-BINDING PROTEIN"/>
    <property type="match status" value="1"/>
</dbReference>
<comment type="caution">
    <text evidence="1">The sequence shown here is derived from an EMBL/GenBank/DDBJ whole genome shotgun (WGS) entry which is preliminary data.</text>
</comment>
<dbReference type="EMBL" id="ADLS01000018">
    <property type="protein sequence ID" value="EGX70479.1"/>
    <property type="molecule type" value="Genomic_DNA"/>
</dbReference>
<evidence type="ECO:0000313" key="2">
    <source>
        <dbReference type="Proteomes" id="UP000004830"/>
    </source>
</evidence>
<dbReference type="Proteomes" id="UP000004830">
    <property type="component" value="Unassembled WGS sequence"/>
</dbReference>
<proteinExistence type="predicted"/>
<gene>
    <name evidence="1" type="ORF">HMPREF9452_01468</name>
</gene>
<dbReference type="SUPFAM" id="SSF50475">
    <property type="entry name" value="FMN-binding split barrel"/>
    <property type="match status" value="1"/>
</dbReference>
<keyword evidence="2" id="KW-1185">Reference proteome</keyword>
<dbReference type="Gene3D" id="2.30.110.10">
    <property type="entry name" value="Electron Transport, Fmn-binding Protein, Chain A"/>
    <property type="match status" value="1"/>
</dbReference>
<dbReference type="eggNOG" id="COG3467">
    <property type="taxonomic scope" value="Bacteria"/>
</dbReference>
<dbReference type="PANTHER" id="PTHR34071">
    <property type="entry name" value="5-NITROIMIDAZOLE ANTIBIOTICS RESISTANCE PROTEIN, NIMA-FAMILY-RELATED PROTEIN-RELATED"/>
    <property type="match status" value="1"/>
</dbReference>
<accession>G1WJF5</accession>
<dbReference type="RefSeq" id="WP_009141502.1">
    <property type="nucleotide sequence ID" value="NZ_JH126470.1"/>
</dbReference>
<dbReference type="InterPro" id="IPR024747">
    <property type="entry name" value="Pyridox_Oxase-rel"/>
</dbReference>
<reference evidence="1 2" key="1">
    <citation type="submission" date="2011-06" db="EMBL/GenBank/DDBJ databases">
        <title>The Genome Sequence of Collinsella tanakaei YIT 12063.</title>
        <authorList>
            <consortium name="The Broad Institute Genome Sequencing Platform"/>
            <person name="Earl A."/>
            <person name="Ward D."/>
            <person name="Feldgarden M."/>
            <person name="Gevers D."/>
            <person name="Morotomi M."/>
            <person name="Young S.K."/>
            <person name="Zeng Q."/>
            <person name="Gargeya S."/>
            <person name="Fitzgerald M."/>
            <person name="Haas B."/>
            <person name="Abouelleil A."/>
            <person name="Alvarado L."/>
            <person name="Arachchi H.M."/>
            <person name="Berlin A."/>
            <person name="Brown A."/>
            <person name="Chapman S.B."/>
            <person name="Chen Z."/>
            <person name="Dunbar C."/>
            <person name="Freedman E."/>
            <person name="Gearin G."/>
            <person name="Gellesch M."/>
            <person name="Goldberg J."/>
            <person name="Griggs A."/>
            <person name="Gujja S."/>
            <person name="Heiman D."/>
            <person name="Howarth C."/>
            <person name="Larson L."/>
            <person name="Lui A."/>
            <person name="MacDonald P.J.P."/>
            <person name="Mehta T."/>
            <person name="Montmayeur A."/>
            <person name="Murphy C."/>
            <person name="Neiman D."/>
            <person name="Pearson M."/>
            <person name="Priest M."/>
            <person name="Roberts A."/>
            <person name="Saif S."/>
            <person name="Shea T."/>
            <person name="Shenoy N."/>
            <person name="Sisk P."/>
            <person name="Stolte C."/>
            <person name="Sykes S."/>
            <person name="Wortman J."/>
            <person name="Nusbaum C."/>
            <person name="Birren B."/>
        </authorList>
    </citation>
    <scope>NUCLEOTIDE SEQUENCE [LARGE SCALE GENOMIC DNA]</scope>
    <source>
        <strain evidence="1 2">YIT 12063</strain>
    </source>
</reference>